<evidence type="ECO:0000313" key="3">
    <source>
        <dbReference type="EMBL" id="CAK5270414.1"/>
    </source>
</evidence>
<dbReference type="AlphaFoldDB" id="A0AAD2JZL1"/>
<protein>
    <recommendedName>
        <fullName evidence="5">UDP-Glycosyltransferase/glycogen phosphorylase</fullName>
    </recommendedName>
</protein>
<reference evidence="3" key="1">
    <citation type="submission" date="2023-11" db="EMBL/GenBank/DDBJ databases">
        <authorList>
            <person name="De Vega J J."/>
            <person name="De Vega J J."/>
        </authorList>
    </citation>
    <scope>NUCLEOTIDE SEQUENCE</scope>
</reference>
<dbReference type="Proteomes" id="UP001295794">
    <property type="component" value="Unassembled WGS sequence"/>
</dbReference>
<name>A0AAD2JZL1_9AGAR</name>
<dbReference type="Gene3D" id="3.40.50.2000">
    <property type="entry name" value="Glycogen Phosphorylase B"/>
    <property type="match status" value="2"/>
</dbReference>
<dbReference type="PANTHER" id="PTHR48047:SF69">
    <property type="entry name" value="UDP-GLUCOSYLTRANSFERASE"/>
    <property type="match status" value="1"/>
</dbReference>
<gene>
    <name evidence="3" type="ORF">MYCIT1_LOCUS14817</name>
</gene>
<evidence type="ECO:0000256" key="1">
    <source>
        <dbReference type="ARBA" id="ARBA00009995"/>
    </source>
</evidence>
<evidence type="ECO:0008006" key="5">
    <source>
        <dbReference type="Google" id="ProtNLM"/>
    </source>
</evidence>
<evidence type="ECO:0000256" key="2">
    <source>
        <dbReference type="ARBA" id="ARBA00022679"/>
    </source>
</evidence>
<comment type="caution">
    <text evidence="3">The sequence shown here is derived from an EMBL/GenBank/DDBJ whole genome shotgun (WGS) entry which is preliminary data.</text>
</comment>
<keyword evidence="2" id="KW-0808">Transferase</keyword>
<keyword evidence="4" id="KW-1185">Reference proteome</keyword>
<dbReference type="GO" id="GO:0035251">
    <property type="term" value="F:UDP-glucosyltransferase activity"/>
    <property type="evidence" value="ECO:0007669"/>
    <property type="project" value="TreeGrafter"/>
</dbReference>
<dbReference type="EMBL" id="CAVNYO010000166">
    <property type="protein sequence ID" value="CAK5270414.1"/>
    <property type="molecule type" value="Genomic_DNA"/>
</dbReference>
<sequence>MCLCSPDAAGSSLSIVILVFIRSSTITSLLPETVVPAGGYFWATQMLRSNHTFHAARSTQTPLPTPGSRQCLVTAACRLRMWRDETRIQRSIQRLISTLGAGGIYAVEYLPMNQTIPGERRLGVSGALMSHRHWNSLQNVALGIRERLSFLAILTLNELTGTDLPIHRLNGGQAMIVIHVDIGTVTFEFNDPPTATPWEWTKLRGDGLTMKIQYGASMSPAPIKSAPHPLVSTFPPSTMSPKHHIVAIIAPAWGHAAPYTYLAARMLEADPDLVITIVQHELIVAKLDAEMSSYSHDAGRLRIMGVGDKSLTFSPATGHIALEHLLTGWLVVLPSFAQGSDDWPVPHAVHLDFACGGFVIEQTKLAIPGIKSLVWFCTGVTSALCHFTEYDFARIADDIFADEEKRKGRSRDEILHAVAFAWNGSDALSKMIVRHPGLADMYDYERVGHAAGAPPVLGAVLTGAQMLAKHSDGFICAATKHIEPVGVPYVTEFYRMQGKKLFSVGLSVHEKFWEEDGEGRLTEGELKTFMDKALAEHGEKSVLYISFGSIFFPVATPHLIETLVETLLTLEQPFPFVFALGSQLASLPAPLIERINSSGRGLACSYWVDQRAILKHKATGWFLTHGGYNSIGEAISQAVPLIMWPCGAEQPLNASLLSSGPAAITFELLQVRAGPQIGPSLRFPGVEITGTTEAAGAELAGVFAKARGEEGKRLRANIEELRGKILAGRTEEDREQIKALAAF</sequence>
<dbReference type="PANTHER" id="PTHR48047">
    <property type="entry name" value="GLYCOSYLTRANSFERASE"/>
    <property type="match status" value="1"/>
</dbReference>
<dbReference type="Pfam" id="PF00201">
    <property type="entry name" value="UDPGT"/>
    <property type="match status" value="1"/>
</dbReference>
<dbReference type="SUPFAM" id="SSF53756">
    <property type="entry name" value="UDP-Glycosyltransferase/glycogen phosphorylase"/>
    <property type="match status" value="1"/>
</dbReference>
<accession>A0AAD2JZL1</accession>
<proteinExistence type="inferred from homology"/>
<dbReference type="InterPro" id="IPR002213">
    <property type="entry name" value="UDP_glucos_trans"/>
</dbReference>
<evidence type="ECO:0000313" key="4">
    <source>
        <dbReference type="Proteomes" id="UP001295794"/>
    </source>
</evidence>
<comment type="similarity">
    <text evidence="1">Belongs to the UDP-glycosyltransferase family.</text>
</comment>
<organism evidence="3 4">
    <name type="scientific">Mycena citricolor</name>
    <dbReference type="NCBI Taxonomy" id="2018698"/>
    <lineage>
        <taxon>Eukaryota</taxon>
        <taxon>Fungi</taxon>
        <taxon>Dikarya</taxon>
        <taxon>Basidiomycota</taxon>
        <taxon>Agaricomycotina</taxon>
        <taxon>Agaricomycetes</taxon>
        <taxon>Agaricomycetidae</taxon>
        <taxon>Agaricales</taxon>
        <taxon>Marasmiineae</taxon>
        <taxon>Mycenaceae</taxon>
        <taxon>Mycena</taxon>
    </lineage>
</organism>